<dbReference type="PROSITE" id="PS50110">
    <property type="entry name" value="RESPONSE_REGULATORY"/>
    <property type="match status" value="1"/>
</dbReference>
<dbReference type="CDD" id="cd00130">
    <property type="entry name" value="PAS"/>
    <property type="match status" value="1"/>
</dbReference>
<dbReference type="GO" id="GO:0000160">
    <property type="term" value="P:phosphorelay signal transduction system"/>
    <property type="evidence" value="ECO:0007669"/>
    <property type="project" value="UniProtKB-KW"/>
</dbReference>
<dbReference type="Pfam" id="PF13426">
    <property type="entry name" value="PAS_9"/>
    <property type="match status" value="2"/>
</dbReference>
<evidence type="ECO:0008006" key="8">
    <source>
        <dbReference type="Google" id="ProtNLM"/>
    </source>
</evidence>
<evidence type="ECO:0000313" key="7">
    <source>
        <dbReference type="Proteomes" id="UP000177025"/>
    </source>
</evidence>
<dbReference type="InterPro" id="IPR001789">
    <property type="entry name" value="Sig_transdc_resp-reg_receiver"/>
</dbReference>
<dbReference type="CDD" id="cd00156">
    <property type="entry name" value="REC"/>
    <property type="match status" value="1"/>
</dbReference>
<evidence type="ECO:0000256" key="1">
    <source>
        <dbReference type="ARBA" id="ARBA00022553"/>
    </source>
</evidence>
<feature type="domain" description="Response regulatory" evidence="4">
    <location>
        <begin position="4"/>
        <end position="118"/>
    </location>
</feature>
<reference evidence="6 7" key="1">
    <citation type="journal article" date="2016" name="Nat. Commun.">
        <title>Thousands of microbial genomes shed light on interconnected biogeochemical processes in an aquifer system.</title>
        <authorList>
            <person name="Anantharaman K."/>
            <person name="Brown C.T."/>
            <person name="Hug L.A."/>
            <person name="Sharon I."/>
            <person name="Castelle C.J."/>
            <person name="Probst A.J."/>
            <person name="Thomas B.C."/>
            <person name="Singh A."/>
            <person name="Wilkins M.J."/>
            <person name="Karaoz U."/>
            <person name="Brodie E.L."/>
            <person name="Williams K.H."/>
            <person name="Hubbard S.S."/>
            <person name="Banfield J.F."/>
        </authorList>
    </citation>
    <scope>NUCLEOTIDE SEQUENCE [LARGE SCALE GENOMIC DNA]</scope>
</reference>
<dbReference type="EMBL" id="MEUM01000143">
    <property type="protein sequence ID" value="OGC39204.1"/>
    <property type="molecule type" value="Genomic_DNA"/>
</dbReference>
<feature type="modified residue" description="4-aspartylphosphate" evidence="3">
    <location>
        <position position="53"/>
    </location>
</feature>
<sequence length="373" mass="42241">MKAKILLISQDGKLLQQVTNALTEEGYTTISPERPSDARTLYQKENYNLVLIDVNIHETPYDRFVKDIRKNYPDTAIVLITGHSFPYNVIKGEVMDVDGYIVQPLTQEKIVTSVNRAVRQNELARENKRLLLIVTAAKKEWEATVDAIDDPLFVTDFDYTILRANLATFQGLGRGVKEVIGLKCHELMHCSNHALDDCPGKKARDSGEPATETVSFKGLRRRMTCSVYPQVFPVGGGLVHYLREPAANTEQQAETMAKYERLFDDARLPVLLIDGEDYKVADANQSAIMLFKYDPEQIFDVDVEELFAPSLRETVIDNMMKQLDNKEKPLKVKIMTSVKEEIDAFIIANRIEISQSSLIQLFIIPVDLISGER</sequence>
<organism evidence="6 7">
    <name type="scientific">candidate division WOR-3 bacterium RBG_13_43_14</name>
    <dbReference type="NCBI Taxonomy" id="1802590"/>
    <lineage>
        <taxon>Bacteria</taxon>
        <taxon>Bacteria division WOR-3</taxon>
    </lineage>
</organism>
<accession>A0A1F4U2L9</accession>
<dbReference type="Gene3D" id="3.40.50.2300">
    <property type="match status" value="1"/>
</dbReference>
<dbReference type="SMART" id="SM00448">
    <property type="entry name" value="REC"/>
    <property type="match status" value="1"/>
</dbReference>
<name>A0A1F4U2L9_UNCW3</name>
<feature type="domain" description="PAS" evidence="5">
    <location>
        <begin position="137"/>
        <end position="189"/>
    </location>
</feature>
<dbReference type="PROSITE" id="PS50112">
    <property type="entry name" value="PAS"/>
    <property type="match status" value="2"/>
</dbReference>
<evidence type="ECO:0000313" key="6">
    <source>
        <dbReference type="EMBL" id="OGC39204.1"/>
    </source>
</evidence>
<dbReference type="AlphaFoldDB" id="A0A1F4U2L9"/>
<protein>
    <recommendedName>
        <fullName evidence="8">Response regulatory domain-containing protein</fullName>
    </recommendedName>
</protein>
<dbReference type="InterPro" id="IPR050595">
    <property type="entry name" value="Bact_response_regulator"/>
</dbReference>
<keyword evidence="1 3" id="KW-0597">Phosphoprotein</keyword>
<dbReference type="PANTHER" id="PTHR44591">
    <property type="entry name" value="STRESS RESPONSE REGULATOR PROTEIN 1"/>
    <property type="match status" value="1"/>
</dbReference>
<dbReference type="Proteomes" id="UP000177025">
    <property type="component" value="Unassembled WGS sequence"/>
</dbReference>
<dbReference type="InterPro" id="IPR035965">
    <property type="entry name" value="PAS-like_dom_sf"/>
</dbReference>
<proteinExistence type="predicted"/>
<evidence type="ECO:0000256" key="3">
    <source>
        <dbReference type="PROSITE-ProRule" id="PRU00169"/>
    </source>
</evidence>
<comment type="caution">
    <text evidence="6">The sequence shown here is derived from an EMBL/GenBank/DDBJ whole genome shotgun (WGS) entry which is preliminary data.</text>
</comment>
<evidence type="ECO:0000259" key="4">
    <source>
        <dbReference type="PROSITE" id="PS50110"/>
    </source>
</evidence>
<dbReference type="Pfam" id="PF00072">
    <property type="entry name" value="Response_reg"/>
    <property type="match status" value="1"/>
</dbReference>
<gene>
    <name evidence="6" type="ORF">A2Y85_00310</name>
</gene>
<dbReference type="SUPFAM" id="SSF52172">
    <property type="entry name" value="CheY-like"/>
    <property type="match status" value="1"/>
</dbReference>
<dbReference type="Gene3D" id="3.30.450.20">
    <property type="entry name" value="PAS domain"/>
    <property type="match status" value="2"/>
</dbReference>
<keyword evidence="2" id="KW-0902">Two-component regulatory system</keyword>
<evidence type="ECO:0000256" key="2">
    <source>
        <dbReference type="ARBA" id="ARBA00023012"/>
    </source>
</evidence>
<evidence type="ECO:0000259" key="5">
    <source>
        <dbReference type="PROSITE" id="PS50112"/>
    </source>
</evidence>
<dbReference type="SUPFAM" id="SSF55785">
    <property type="entry name" value="PYP-like sensor domain (PAS domain)"/>
    <property type="match status" value="2"/>
</dbReference>
<dbReference type="SMART" id="SM00091">
    <property type="entry name" value="PAS"/>
    <property type="match status" value="2"/>
</dbReference>
<dbReference type="PANTHER" id="PTHR44591:SF14">
    <property type="entry name" value="PROTEIN PILG"/>
    <property type="match status" value="1"/>
</dbReference>
<dbReference type="InterPro" id="IPR011006">
    <property type="entry name" value="CheY-like_superfamily"/>
</dbReference>
<feature type="domain" description="PAS" evidence="5">
    <location>
        <begin position="255"/>
        <end position="326"/>
    </location>
</feature>
<dbReference type="InterPro" id="IPR000014">
    <property type="entry name" value="PAS"/>
</dbReference>